<dbReference type="AlphaFoldDB" id="A0AA38SM27"/>
<dbReference type="EMBL" id="JANBVN010000004">
    <property type="protein sequence ID" value="KAJ9165322.1"/>
    <property type="molecule type" value="Genomic_DNA"/>
</dbReference>
<keyword evidence="3" id="KW-1185">Reference proteome</keyword>
<accession>A0AA38SM27</accession>
<comment type="caution">
    <text evidence="2">The sequence shown here is derived from an EMBL/GenBank/DDBJ whole genome shotgun (WGS) entry which is preliminary data.</text>
</comment>
<feature type="region of interest" description="Disordered" evidence="1">
    <location>
        <begin position="1"/>
        <end position="26"/>
    </location>
</feature>
<sequence length="218" mass="23269">MTEEDAVAPNSGALVPGNAGSGAASPDFVPQNLPNARGVGHNIEEVDSSELGHITLPDDPKVGTLYKVTNPAFEDGEYSVNEIGVNARAKSVAICDASNKADKEQNPNALSMSEVTMNVWTEKSGGQSTTALETIYIKDCVEDSTYAVVIRGHSHFNTRWDWSIRPDTTDPEAKAIFTLLTTDATAYGGAVNKMGRNWIGKQPTNLDVQGASITYHLG</sequence>
<evidence type="ECO:0000313" key="2">
    <source>
        <dbReference type="EMBL" id="KAJ9165322.1"/>
    </source>
</evidence>
<evidence type="ECO:0000313" key="3">
    <source>
        <dbReference type="Proteomes" id="UP001174691"/>
    </source>
</evidence>
<proteinExistence type="predicted"/>
<reference evidence="2" key="1">
    <citation type="submission" date="2022-07" db="EMBL/GenBank/DDBJ databases">
        <title>Fungi with potential for degradation of polypropylene.</title>
        <authorList>
            <person name="Gostincar C."/>
        </authorList>
    </citation>
    <scope>NUCLEOTIDE SEQUENCE</scope>
    <source>
        <strain evidence="2">EXF-13287</strain>
    </source>
</reference>
<gene>
    <name evidence="2" type="ORF">NKR19_g470</name>
</gene>
<organism evidence="2 3">
    <name type="scientific">Coniochaeta hoffmannii</name>
    <dbReference type="NCBI Taxonomy" id="91930"/>
    <lineage>
        <taxon>Eukaryota</taxon>
        <taxon>Fungi</taxon>
        <taxon>Dikarya</taxon>
        <taxon>Ascomycota</taxon>
        <taxon>Pezizomycotina</taxon>
        <taxon>Sordariomycetes</taxon>
        <taxon>Sordariomycetidae</taxon>
        <taxon>Coniochaetales</taxon>
        <taxon>Coniochaetaceae</taxon>
        <taxon>Coniochaeta</taxon>
    </lineage>
</organism>
<dbReference type="Proteomes" id="UP001174691">
    <property type="component" value="Unassembled WGS sequence"/>
</dbReference>
<name>A0AA38SM27_9PEZI</name>
<evidence type="ECO:0000256" key="1">
    <source>
        <dbReference type="SAM" id="MobiDB-lite"/>
    </source>
</evidence>
<protein>
    <submittedName>
        <fullName evidence="2">Uncharacterized protein</fullName>
    </submittedName>
</protein>